<proteinExistence type="inferred from homology"/>
<dbReference type="NCBIfam" id="TIGR00922">
    <property type="entry name" value="nusG"/>
    <property type="match status" value="1"/>
</dbReference>
<dbReference type="InterPro" id="IPR036735">
    <property type="entry name" value="NGN_dom_sf"/>
</dbReference>
<dbReference type="CDD" id="cd06091">
    <property type="entry name" value="KOW_NusG"/>
    <property type="match status" value="1"/>
</dbReference>
<dbReference type="GO" id="GO:0006354">
    <property type="term" value="P:DNA-templated transcription elongation"/>
    <property type="evidence" value="ECO:0007669"/>
    <property type="project" value="UniProtKB-UniRule"/>
</dbReference>
<dbReference type="CDD" id="cd09891">
    <property type="entry name" value="NGN_Bact_1"/>
    <property type="match status" value="1"/>
</dbReference>
<comment type="similarity">
    <text evidence="5 7">Belongs to the NusG family.</text>
</comment>
<organism evidence="10">
    <name type="scientific">Arthrobacter saudimassiliensis</name>
    <dbReference type="NCBI Taxonomy" id="1461584"/>
    <lineage>
        <taxon>Bacteria</taxon>
        <taxon>Bacillati</taxon>
        <taxon>Actinomycetota</taxon>
        <taxon>Actinomycetes</taxon>
        <taxon>Micrococcales</taxon>
        <taxon>Micrococcaceae</taxon>
        <taxon>Arthrobacter</taxon>
    </lineage>
</organism>
<dbReference type="FunFam" id="2.30.30.30:FF:000002">
    <property type="entry name" value="Transcription termination/antitermination factor NusG"/>
    <property type="match status" value="1"/>
</dbReference>
<dbReference type="InterPro" id="IPR043425">
    <property type="entry name" value="NusG-like"/>
</dbReference>
<evidence type="ECO:0000256" key="2">
    <source>
        <dbReference type="ARBA" id="ARBA00022814"/>
    </source>
</evidence>
<dbReference type="InterPro" id="IPR006645">
    <property type="entry name" value="NGN-like_dom"/>
</dbReference>
<feature type="compositionally biased region" description="Acidic residues" evidence="8">
    <location>
        <begin position="35"/>
        <end position="73"/>
    </location>
</feature>
<evidence type="ECO:0000256" key="3">
    <source>
        <dbReference type="ARBA" id="ARBA00023015"/>
    </source>
</evidence>
<dbReference type="GO" id="GO:0005829">
    <property type="term" value="C:cytosol"/>
    <property type="evidence" value="ECO:0007669"/>
    <property type="project" value="TreeGrafter"/>
</dbReference>
<keyword evidence="3 5" id="KW-0805">Transcription regulation</keyword>
<evidence type="ECO:0000256" key="7">
    <source>
        <dbReference type="RuleBase" id="RU000538"/>
    </source>
</evidence>
<dbReference type="EMBL" id="LN483071">
    <property type="protein sequence ID" value="CEA08910.1"/>
    <property type="molecule type" value="Genomic_DNA"/>
</dbReference>
<feature type="domain" description="NusG-like N-terminal" evidence="9">
    <location>
        <begin position="85"/>
        <end position="193"/>
    </location>
</feature>
<comment type="function">
    <text evidence="5 7">Participates in transcription elongation, termination and antitermination.</text>
</comment>
<evidence type="ECO:0000256" key="8">
    <source>
        <dbReference type="SAM" id="MobiDB-lite"/>
    </source>
</evidence>
<dbReference type="SUPFAM" id="SSF82679">
    <property type="entry name" value="N-utilization substance G protein NusG, N-terminal domain"/>
    <property type="match status" value="1"/>
</dbReference>
<evidence type="ECO:0000256" key="6">
    <source>
        <dbReference type="NCBIfam" id="TIGR00922"/>
    </source>
</evidence>
<evidence type="ECO:0000256" key="5">
    <source>
        <dbReference type="HAMAP-Rule" id="MF_00948"/>
    </source>
</evidence>
<dbReference type="HAMAP" id="MF_00948">
    <property type="entry name" value="NusG"/>
    <property type="match status" value="1"/>
</dbReference>
<dbReference type="Gene3D" id="3.30.70.940">
    <property type="entry name" value="NusG, N-terminal domain"/>
    <property type="match status" value="1"/>
</dbReference>
<reference evidence="10" key="1">
    <citation type="submission" date="2014-07" db="EMBL/GenBank/DDBJ databases">
        <authorList>
            <person name="Urmite Genomes Urmite Genomes"/>
        </authorList>
    </citation>
    <scope>NUCLEOTIDE SEQUENCE</scope>
    <source>
        <strain evidence="10">11W110_air</strain>
    </source>
</reference>
<evidence type="ECO:0000256" key="1">
    <source>
        <dbReference type="ARBA" id="ARBA00022472"/>
    </source>
</evidence>
<gene>
    <name evidence="5 10" type="primary">nusG</name>
    <name evidence="10" type="ORF">BN1051_02269</name>
</gene>
<evidence type="ECO:0000259" key="9">
    <source>
        <dbReference type="SMART" id="SM00738"/>
    </source>
</evidence>
<sequence length="271" mass="29434">MSEQELEAQTNEGHAGLDAEPEVAAAIDEAAAGDTAEETVADATDAEDQSDAGEPDEGEGAAETAAEPEEEDPAVAFKAKLRRQEGDWYVIHSYAGYENRVKANLETRIQTLDMEEQIFEIQVPMEEVVEIKNTTRKIVNRVRIPGYVLVRMELTDESWGVVRHTPGVTGFVGNAHNPVPLSLNEVFSMLEHTIAKPKAEAGKAAAKAQASAVTVDFEVGESVTVNDGPFETLPATISEIKPESQQLVVLVTIFERETPVTLSFSQVTKIQ</sequence>
<protein>
    <recommendedName>
        <fullName evidence="5 6">Transcription termination/antitermination protein NusG</fullName>
    </recommendedName>
</protein>
<dbReference type="PRINTS" id="PR00338">
    <property type="entry name" value="NUSGTNSCPFCT"/>
</dbReference>
<dbReference type="PANTHER" id="PTHR30265:SF2">
    <property type="entry name" value="TRANSCRIPTION TERMINATION_ANTITERMINATION PROTEIN NUSG"/>
    <property type="match status" value="1"/>
</dbReference>
<dbReference type="FunFam" id="3.30.70.940:FF:000002">
    <property type="entry name" value="Transcription termination/antitermination protein NusG"/>
    <property type="match status" value="1"/>
</dbReference>
<dbReference type="GO" id="GO:0031564">
    <property type="term" value="P:transcription antitermination"/>
    <property type="evidence" value="ECO:0007669"/>
    <property type="project" value="UniProtKB-UniRule"/>
</dbReference>
<dbReference type="GO" id="GO:0032784">
    <property type="term" value="P:regulation of DNA-templated transcription elongation"/>
    <property type="evidence" value="ECO:0007669"/>
    <property type="project" value="InterPro"/>
</dbReference>
<dbReference type="InterPro" id="IPR008991">
    <property type="entry name" value="Translation_prot_SH3-like_sf"/>
</dbReference>
<keyword evidence="1 5" id="KW-0806">Transcription termination</keyword>
<dbReference type="PANTHER" id="PTHR30265">
    <property type="entry name" value="RHO-INTERACTING TRANSCRIPTION TERMINATION FACTOR NUSG"/>
    <property type="match status" value="1"/>
</dbReference>
<dbReference type="SUPFAM" id="SSF50104">
    <property type="entry name" value="Translation proteins SH3-like domain"/>
    <property type="match status" value="1"/>
</dbReference>
<dbReference type="GO" id="GO:0006353">
    <property type="term" value="P:DNA-templated transcription termination"/>
    <property type="evidence" value="ECO:0007669"/>
    <property type="project" value="UniProtKB-UniRule"/>
</dbReference>
<feature type="region of interest" description="Disordered" evidence="8">
    <location>
        <begin position="1"/>
        <end position="74"/>
    </location>
</feature>
<dbReference type="SMART" id="SM00738">
    <property type="entry name" value="NGN"/>
    <property type="match status" value="1"/>
</dbReference>
<keyword evidence="4 5" id="KW-0804">Transcription</keyword>
<dbReference type="InterPro" id="IPR001062">
    <property type="entry name" value="Transcrpt_antiterm_NusG"/>
</dbReference>
<dbReference type="PATRIC" id="fig|1461584.3.peg.2246"/>
<name>A0A078MRL5_9MICC</name>
<evidence type="ECO:0000313" key="10">
    <source>
        <dbReference type="EMBL" id="CEA08910.1"/>
    </source>
</evidence>
<dbReference type="Pfam" id="PF02357">
    <property type="entry name" value="NusG"/>
    <property type="match status" value="1"/>
</dbReference>
<keyword evidence="2 5" id="KW-0889">Transcription antitermination</keyword>
<evidence type="ECO:0000256" key="4">
    <source>
        <dbReference type="ARBA" id="ARBA00023163"/>
    </source>
</evidence>
<accession>A0A078MRL5</accession>
<dbReference type="SMR" id="A0A078MRL5"/>
<feature type="compositionally biased region" description="Low complexity" evidence="8">
    <location>
        <begin position="22"/>
        <end position="34"/>
    </location>
</feature>
<dbReference type="Gene3D" id="2.30.30.30">
    <property type="match status" value="1"/>
</dbReference>
<dbReference type="InterPro" id="IPR047050">
    <property type="entry name" value="NGN"/>
</dbReference>
<dbReference type="AlphaFoldDB" id="A0A078MRL5"/>
<dbReference type="InterPro" id="IPR014722">
    <property type="entry name" value="Rib_uL2_dom2"/>
</dbReference>